<dbReference type="SUPFAM" id="SSF55729">
    <property type="entry name" value="Acyl-CoA N-acyltransferases (Nat)"/>
    <property type="match status" value="1"/>
</dbReference>
<evidence type="ECO:0000313" key="4">
    <source>
        <dbReference type="EMBL" id="VAV88133.1"/>
    </source>
</evidence>
<reference evidence="4" key="1">
    <citation type="submission" date="2018-06" db="EMBL/GenBank/DDBJ databases">
        <authorList>
            <person name="Zhirakovskaya E."/>
        </authorList>
    </citation>
    <scope>NUCLEOTIDE SEQUENCE</scope>
</reference>
<accession>A0A3B0RUE8</accession>
<organism evidence="4">
    <name type="scientific">hydrothermal vent metagenome</name>
    <dbReference type="NCBI Taxonomy" id="652676"/>
    <lineage>
        <taxon>unclassified sequences</taxon>
        <taxon>metagenomes</taxon>
        <taxon>ecological metagenomes</taxon>
    </lineage>
</organism>
<sequence>MMPNATHIYEVIEGTWPAASQQITGPWMIREGRGGGSRVSAATARQPVTADELPLAENAMRDLGQTPLFMIREGDENLDALLADHGYEIFDPVHIYVAPVAEMATTRPPPVTCFTIWEPLEIMRDIWQAGGISAGRQAVMHRALGPKTALFGRSNNRPAAAGFIAIHQGTAMVHALEVLPRHRREGMGRYMMHQAAFWALDHGATHISCVCRQENPAANRLYASLGMTLVGQYHYRKEGMTA</sequence>
<dbReference type="CDD" id="cd04301">
    <property type="entry name" value="NAT_SF"/>
    <property type="match status" value="1"/>
</dbReference>
<protein>
    <submittedName>
        <fullName evidence="4">Histone acetyltransferase HPA2 and related acetyltransferases</fullName>
    </submittedName>
</protein>
<evidence type="ECO:0000256" key="2">
    <source>
        <dbReference type="ARBA" id="ARBA00023315"/>
    </source>
</evidence>
<dbReference type="Pfam" id="PF00583">
    <property type="entry name" value="Acetyltransf_1"/>
    <property type="match status" value="1"/>
</dbReference>
<name>A0A3B0RUE8_9ZZZZ</name>
<dbReference type="GO" id="GO:0016747">
    <property type="term" value="F:acyltransferase activity, transferring groups other than amino-acyl groups"/>
    <property type="evidence" value="ECO:0007669"/>
    <property type="project" value="InterPro"/>
</dbReference>
<dbReference type="InterPro" id="IPR016181">
    <property type="entry name" value="Acyl_CoA_acyltransferase"/>
</dbReference>
<dbReference type="EMBL" id="UOEG01000020">
    <property type="protein sequence ID" value="VAV88133.1"/>
    <property type="molecule type" value="Genomic_DNA"/>
</dbReference>
<evidence type="ECO:0000259" key="3">
    <source>
        <dbReference type="PROSITE" id="PS51186"/>
    </source>
</evidence>
<dbReference type="Gene3D" id="3.40.630.30">
    <property type="match status" value="1"/>
</dbReference>
<keyword evidence="1 4" id="KW-0808">Transferase</keyword>
<dbReference type="PROSITE" id="PS51186">
    <property type="entry name" value="GNAT"/>
    <property type="match status" value="1"/>
</dbReference>
<evidence type="ECO:0000256" key="1">
    <source>
        <dbReference type="ARBA" id="ARBA00022679"/>
    </source>
</evidence>
<keyword evidence="2" id="KW-0012">Acyltransferase</keyword>
<dbReference type="AlphaFoldDB" id="A0A3B0RUE8"/>
<gene>
    <name evidence="4" type="ORF">MNBD_ALPHA07-469</name>
</gene>
<proteinExistence type="predicted"/>
<feature type="domain" description="N-acetyltransferase" evidence="3">
    <location>
        <begin position="104"/>
        <end position="242"/>
    </location>
</feature>
<dbReference type="PANTHER" id="PTHR43877">
    <property type="entry name" value="AMINOALKYLPHOSPHONATE N-ACETYLTRANSFERASE-RELATED-RELATED"/>
    <property type="match status" value="1"/>
</dbReference>
<dbReference type="InterPro" id="IPR050832">
    <property type="entry name" value="Bact_Acetyltransf"/>
</dbReference>
<dbReference type="InterPro" id="IPR000182">
    <property type="entry name" value="GNAT_dom"/>
</dbReference>